<protein>
    <submittedName>
        <fullName evidence="1">Uncharacterized protein</fullName>
    </submittedName>
</protein>
<organism evidence="1">
    <name type="scientific">uncultured Rubrobacteraceae bacterium</name>
    <dbReference type="NCBI Taxonomy" id="349277"/>
    <lineage>
        <taxon>Bacteria</taxon>
        <taxon>Bacillati</taxon>
        <taxon>Actinomycetota</taxon>
        <taxon>Rubrobacteria</taxon>
        <taxon>Rubrobacterales</taxon>
        <taxon>Rubrobacteraceae</taxon>
        <taxon>environmental samples</taxon>
    </lineage>
</organism>
<reference evidence="1" key="1">
    <citation type="submission" date="2020-02" db="EMBL/GenBank/DDBJ databases">
        <authorList>
            <person name="Meier V. D."/>
        </authorList>
    </citation>
    <scope>NUCLEOTIDE SEQUENCE</scope>
    <source>
        <strain evidence="1">AVDCRST_MAG01</strain>
    </source>
</reference>
<accession>A0A6J4R0F4</accession>
<dbReference type="EMBL" id="CADCUW010000607">
    <property type="protein sequence ID" value="CAA9451942.1"/>
    <property type="molecule type" value="Genomic_DNA"/>
</dbReference>
<gene>
    <name evidence="1" type="ORF">AVDCRST_MAG01-01-4691</name>
</gene>
<name>A0A6J4R0F4_9ACTN</name>
<dbReference type="AlphaFoldDB" id="A0A6J4R0F4"/>
<sequence length="101" mass="11181">MRFVPAASLSVAGTLTGVQVVLLALEREAEPRRVILELLDRATDASGVHILELSDGFESESERRRESARAERKISWPCSTEQLKRHINNALAGRLVVEETA</sequence>
<evidence type="ECO:0000313" key="1">
    <source>
        <dbReference type="EMBL" id="CAA9451942.1"/>
    </source>
</evidence>
<proteinExistence type="predicted"/>